<dbReference type="RefSeq" id="WP_312875421.1">
    <property type="nucleotide sequence ID" value="NZ_JACHMN010000003.1"/>
</dbReference>
<dbReference type="EMBL" id="JACHMN010000003">
    <property type="protein sequence ID" value="MBB5872416.1"/>
    <property type="molecule type" value="Genomic_DNA"/>
</dbReference>
<dbReference type="InterPro" id="IPR039564">
    <property type="entry name" value="Peptidase_C39-like"/>
</dbReference>
<gene>
    <name evidence="2" type="ORF">F4553_005850</name>
</gene>
<accession>A0A841BY00</accession>
<reference evidence="2 3" key="1">
    <citation type="submission" date="2020-08" db="EMBL/GenBank/DDBJ databases">
        <title>Sequencing the genomes of 1000 actinobacteria strains.</title>
        <authorList>
            <person name="Klenk H.-P."/>
        </authorList>
    </citation>
    <scope>NUCLEOTIDE SEQUENCE [LARGE SCALE GENOMIC DNA]</scope>
    <source>
        <strain evidence="2 3">DSM 45362</strain>
    </source>
</reference>
<feature type="domain" description="Peptidase C39-like" evidence="1">
    <location>
        <begin position="195"/>
        <end position="345"/>
    </location>
</feature>
<keyword evidence="3" id="KW-1185">Reference proteome</keyword>
<evidence type="ECO:0000313" key="2">
    <source>
        <dbReference type="EMBL" id="MBB5872416.1"/>
    </source>
</evidence>
<evidence type="ECO:0000259" key="1">
    <source>
        <dbReference type="Pfam" id="PF13529"/>
    </source>
</evidence>
<sequence length="392" mass="42629">MTPNDIYFRRWRTDADFRAGTAIGTVVGGDAITFGTPAGRLTYPDPHSGATGTYEFATWTSMEVAPGFGAKEIISSWIASTPGGSWIQIELRGATSTGSFTKWYVVARWAADDAVLRRTSVPAQGDADGTVSVDTFVATPGRELHRWQLRVTLLRPIGSELTPTLRSLGAVASCLPEPGRITPSTPQAALGVTLEVPRFSQEIHVGEYPQYDNGGQAWCSPTCTSMVMSYWGALPPTDDYAWVDQSYQDRWVDHAARHCFDYNYVGCGNWPFNVAYAGRYGLEGFVTRLRSLNEAELFIEAGLPLVLSASFGKHEIPGLDYSTNGHLIALVGFTADGEPILNDPNSPTDEDVRKPVGRAEFESAWLNSSRGVAYVMHPAGAALPDPPSQPNW</sequence>
<dbReference type="Pfam" id="PF13529">
    <property type="entry name" value="Peptidase_C39_2"/>
    <property type="match status" value="1"/>
</dbReference>
<protein>
    <recommendedName>
        <fullName evidence="1">Peptidase C39-like domain-containing protein</fullName>
    </recommendedName>
</protein>
<organism evidence="2 3">
    <name type="scientific">Allocatelliglobosispora scoriae</name>
    <dbReference type="NCBI Taxonomy" id="643052"/>
    <lineage>
        <taxon>Bacteria</taxon>
        <taxon>Bacillati</taxon>
        <taxon>Actinomycetota</taxon>
        <taxon>Actinomycetes</taxon>
        <taxon>Micromonosporales</taxon>
        <taxon>Micromonosporaceae</taxon>
        <taxon>Allocatelliglobosispora</taxon>
    </lineage>
</organism>
<name>A0A841BY00_9ACTN</name>
<evidence type="ECO:0000313" key="3">
    <source>
        <dbReference type="Proteomes" id="UP000587527"/>
    </source>
</evidence>
<dbReference type="Gene3D" id="3.90.70.10">
    <property type="entry name" value="Cysteine proteinases"/>
    <property type="match status" value="1"/>
</dbReference>
<dbReference type="Proteomes" id="UP000587527">
    <property type="component" value="Unassembled WGS sequence"/>
</dbReference>
<dbReference type="AlphaFoldDB" id="A0A841BY00"/>
<proteinExistence type="predicted"/>
<comment type="caution">
    <text evidence="2">The sequence shown here is derived from an EMBL/GenBank/DDBJ whole genome shotgun (WGS) entry which is preliminary data.</text>
</comment>